<dbReference type="GO" id="GO:0045814">
    <property type="term" value="P:negative regulation of gene expression, epigenetic"/>
    <property type="evidence" value="ECO:0007669"/>
    <property type="project" value="TreeGrafter"/>
</dbReference>
<dbReference type="GO" id="GO:0042799">
    <property type="term" value="F:histone H4K20 methyltransferase activity"/>
    <property type="evidence" value="ECO:0007669"/>
    <property type="project" value="TreeGrafter"/>
</dbReference>
<keyword evidence="3" id="KW-0949">S-adenosyl-L-methionine</keyword>
<evidence type="ECO:0000256" key="3">
    <source>
        <dbReference type="ARBA" id="ARBA00022691"/>
    </source>
</evidence>
<dbReference type="GO" id="GO:0032259">
    <property type="term" value="P:methylation"/>
    <property type="evidence" value="ECO:0007669"/>
    <property type="project" value="UniProtKB-KW"/>
</dbReference>
<dbReference type="EMBL" id="FJUY01000003">
    <property type="protein sequence ID" value="CZT16904.1"/>
    <property type="molecule type" value="Genomic_DNA"/>
</dbReference>
<reference evidence="8 9" key="1">
    <citation type="submission" date="2016-03" db="EMBL/GenBank/DDBJ databases">
        <authorList>
            <person name="Ploux O."/>
        </authorList>
    </citation>
    <scope>NUCLEOTIDE SEQUENCE [LARGE SCALE GENOMIC DNA]</scope>
    <source>
        <strain evidence="8 9">URUG2</strain>
    </source>
</reference>
<dbReference type="InterPro" id="IPR046341">
    <property type="entry name" value="SET_dom_sf"/>
</dbReference>
<dbReference type="Pfam" id="PF00856">
    <property type="entry name" value="SET"/>
    <property type="match status" value="1"/>
</dbReference>
<evidence type="ECO:0000313" key="8">
    <source>
        <dbReference type="EMBL" id="CZT16904.1"/>
    </source>
</evidence>
<dbReference type="GeneID" id="35606564"/>
<dbReference type="InterPro" id="IPR001214">
    <property type="entry name" value="SET_dom"/>
</dbReference>
<dbReference type="Proteomes" id="UP000225277">
    <property type="component" value="Unassembled WGS sequence"/>
</dbReference>
<proteinExistence type="predicted"/>
<dbReference type="PROSITE" id="PS50280">
    <property type="entry name" value="SET"/>
    <property type="match status" value="1"/>
</dbReference>
<comment type="catalytic activity">
    <reaction evidence="6">
        <text>L-lysyl-[histone] + S-adenosyl-L-methionine = N(6)-methyl-L-lysyl-[histone] + S-adenosyl-L-homocysteine + H(+)</text>
        <dbReference type="Rhea" id="RHEA:10024"/>
        <dbReference type="Rhea" id="RHEA-COMP:9845"/>
        <dbReference type="Rhea" id="RHEA-COMP:9846"/>
        <dbReference type="ChEBI" id="CHEBI:15378"/>
        <dbReference type="ChEBI" id="CHEBI:29969"/>
        <dbReference type="ChEBI" id="CHEBI:57856"/>
        <dbReference type="ChEBI" id="CHEBI:59789"/>
        <dbReference type="ChEBI" id="CHEBI:61929"/>
    </reaction>
    <physiologicalReaction direction="left-to-right" evidence="6">
        <dbReference type="Rhea" id="RHEA:10025"/>
    </physiologicalReaction>
</comment>
<evidence type="ECO:0000313" key="9">
    <source>
        <dbReference type="Proteomes" id="UP000225277"/>
    </source>
</evidence>
<evidence type="ECO:0000256" key="4">
    <source>
        <dbReference type="ARBA" id="ARBA00042380"/>
    </source>
</evidence>
<feature type="domain" description="SET" evidence="7">
    <location>
        <begin position="1"/>
        <end position="62"/>
    </location>
</feature>
<sequence length="69" mass="7767">MSRMDNNSWSDPGTSSVNGLFSLINHSCEPNSQWKSEGSHLTLRVTASRDIIKGEQIFIEYDQFMSTSP</sequence>
<organism evidence="8 9">
    <name type="scientific">Ramularia collo-cygni</name>
    <dbReference type="NCBI Taxonomy" id="112498"/>
    <lineage>
        <taxon>Eukaryota</taxon>
        <taxon>Fungi</taxon>
        <taxon>Dikarya</taxon>
        <taxon>Ascomycota</taxon>
        <taxon>Pezizomycotina</taxon>
        <taxon>Dothideomycetes</taxon>
        <taxon>Dothideomycetidae</taxon>
        <taxon>Mycosphaerellales</taxon>
        <taxon>Mycosphaerellaceae</taxon>
        <taxon>Ramularia</taxon>
    </lineage>
</organism>
<keyword evidence="2" id="KW-0808">Transferase</keyword>
<dbReference type="PANTHER" id="PTHR46402:SF2">
    <property type="entry name" value="HISTONE-LYSINE N-TRIMETHYLTRANSFERASE SMYD5"/>
    <property type="match status" value="1"/>
</dbReference>
<dbReference type="PANTHER" id="PTHR46402">
    <property type="entry name" value="SET AND MYND DOMAIN-CONTAINING PROTEIN 5"/>
    <property type="match status" value="1"/>
</dbReference>
<evidence type="ECO:0000256" key="1">
    <source>
        <dbReference type="ARBA" id="ARBA00022603"/>
    </source>
</evidence>
<dbReference type="AlphaFoldDB" id="A0A2D3V335"/>
<dbReference type="STRING" id="112498.A0A2D3V335"/>
<dbReference type="SUPFAM" id="SSF82199">
    <property type="entry name" value="SET domain"/>
    <property type="match status" value="1"/>
</dbReference>
<gene>
    <name evidence="8" type="ORF">RCC_12002</name>
</gene>
<evidence type="ECO:0000256" key="2">
    <source>
        <dbReference type="ARBA" id="ARBA00022679"/>
    </source>
</evidence>
<evidence type="ECO:0000259" key="7">
    <source>
        <dbReference type="PROSITE" id="PS50280"/>
    </source>
</evidence>
<name>A0A2D3V335_9PEZI</name>
<evidence type="ECO:0000256" key="6">
    <source>
        <dbReference type="ARBA" id="ARBA00048619"/>
    </source>
</evidence>
<keyword evidence="9" id="KW-1185">Reference proteome</keyword>
<dbReference type="RefSeq" id="XP_023623797.1">
    <property type="nucleotide sequence ID" value="XM_023768029.1"/>
</dbReference>
<keyword evidence="1" id="KW-0489">Methyltransferase</keyword>
<dbReference type="Gene3D" id="2.170.270.10">
    <property type="entry name" value="SET domain"/>
    <property type="match status" value="1"/>
</dbReference>
<protein>
    <recommendedName>
        <fullName evidence="5">Histone-lysine N-methyltransferase SET5</fullName>
    </recommendedName>
    <alternativeName>
        <fullName evidence="4">SET domain-containing protein 5</fullName>
    </alternativeName>
</protein>
<accession>A0A2D3V335</accession>
<dbReference type="OrthoDB" id="438641at2759"/>
<evidence type="ECO:0000256" key="5">
    <source>
        <dbReference type="ARBA" id="ARBA00044528"/>
    </source>
</evidence>